<organism evidence="2 3">
    <name type="scientific">Quercus suber</name>
    <name type="common">Cork oak</name>
    <dbReference type="NCBI Taxonomy" id="58331"/>
    <lineage>
        <taxon>Eukaryota</taxon>
        <taxon>Viridiplantae</taxon>
        <taxon>Streptophyta</taxon>
        <taxon>Embryophyta</taxon>
        <taxon>Tracheophyta</taxon>
        <taxon>Spermatophyta</taxon>
        <taxon>Magnoliopsida</taxon>
        <taxon>eudicotyledons</taxon>
        <taxon>Gunneridae</taxon>
        <taxon>Pentapetalae</taxon>
        <taxon>rosids</taxon>
        <taxon>fabids</taxon>
        <taxon>Fagales</taxon>
        <taxon>Fagaceae</taxon>
        <taxon>Quercus</taxon>
    </lineage>
</organism>
<accession>A0AAW0IXI1</accession>
<comment type="caution">
    <text evidence="2">The sequence shown here is derived from an EMBL/GenBank/DDBJ whole genome shotgun (WGS) entry which is preliminary data.</text>
</comment>
<name>A0AAW0IXI1_QUESU</name>
<protein>
    <submittedName>
        <fullName evidence="2">Serine carboxypeptidase-like 46</fullName>
    </submittedName>
</protein>
<dbReference type="EMBL" id="PKMF04000803">
    <property type="protein sequence ID" value="KAK7818986.1"/>
    <property type="molecule type" value="Genomic_DNA"/>
</dbReference>
<dbReference type="InterPro" id="IPR029058">
    <property type="entry name" value="AB_hydrolase_fold"/>
</dbReference>
<reference evidence="2 3" key="1">
    <citation type="journal article" date="2018" name="Sci. Data">
        <title>The draft genome sequence of cork oak.</title>
        <authorList>
            <person name="Ramos A.M."/>
            <person name="Usie A."/>
            <person name="Barbosa P."/>
            <person name="Barros P.M."/>
            <person name="Capote T."/>
            <person name="Chaves I."/>
            <person name="Simoes F."/>
            <person name="Abreu I."/>
            <person name="Carrasquinho I."/>
            <person name="Faro C."/>
            <person name="Guimaraes J.B."/>
            <person name="Mendonca D."/>
            <person name="Nobrega F."/>
            <person name="Rodrigues L."/>
            <person name="Saibo N.J.M."/>
            <person name="Varela M.C."/>
            <person name="Egas C."/>
            <person name="Matos J."/>
            <person name="Miguel C.M."/>
            <person name="Oliveira M.M."/>
            <person name="Ricardo C.P."/>
            <person name="Goncalves S."/>
        </authorList>
    </citation>
    <scope>NUCLEOTIDE SEQUENCE [LARGE SCALE GENOMIC DNA]</scope>
    <source>
        <strain evidence="3">cv. HL8</strain>
    </source>
</reference>
<proteinExistence type="predicted"/>
<dbReference type="GO" id="GO:0004180">
    <property type="term" value="F:carboxypeptidase activity"/>
    <property type="evidence" value="ECO:0007669"/>
    <property type="project" value="UniProtKB-KW"/>
</dbReference>
<evidence type="ECO:0000313" key="3">
    <source>
        <dbReference type="Proteomes" id="UP000237347"/>
    </source>
</evidence>
<gene>
    <name evidence="2" type="primary">SCPL46_0</name>
    <name evidence="2" type="ORF">CFP56_040836</name>
</gene>
<keyword evidence="3" id="KW-1185">Reference proteome</keyword>
<feature type="chain" id="PRO_5043373462" evidence="1">
    <location>
        <begin position="22"/>
        <end position="285"/>
    </location>
</feature>
<evidence type="ECO:0000256" key="1">
    <source>
        <dbReference type="SAM" id="SignalP"/>
    </source>
</evidence>
<sequence length="285" mass="31188">MAILFIGGVGLGFLDSGGGRAVTCGGCLWCVGYCGLMGCRTRDFDSGEMVEVKGDVGRILWAASYWLSEGHGSGGSCGSSVDGRSVMAILFIGGVGLGFLDSGGGRAVTCGGCLWCVGYCGLMGCRTRDFDSGEMVEILKLTLVLLFLSTRQSYIPTTMVCQVSRIPRQIFFYNRRELCRSLCATTCPTHYSVRIEVQFEGDSIGNPLLDFNTDFNSVDEYFWSLGLISDDVYALLTKVVKLIYFVHQNSCDESLLLVLLIQNHNFFLSIDFVFSLSLCLQQHIE</sequence>
<keyword evidence="1" id="KW-0732">Signal</keyword>
<evidence type="ECO:0000313" key="2">
    <source>
        <dbReference type="EMBL" id="KAK7818986.1"/>
    </source>
</evidence>
<dbReference type="SUPFAM" id="SSF53474">
    <property type="entry name" value="alpha/beta-Hydrolases"/>
    <property type="match status" value="1"/>
</dbReference>
<dbReference type="Proteomes" id="UP000237347">
    <property type="component" value="Unassembled WGS sequence"/>
</dbReference>
<feature type="signal peptide" evidence="1">
    <location>
        <begin position="1"/>
        <end position="21"/>
    </location>
</feature>
<dbReference type="AlphaFoldDB" id="A0AAW0IXI1"/>